<dbReference type="GO" id="GO:0003995">
    <property type="term" value="F:acyl-CoA dehydrogenase activity"/>
    <property type="evidence" value="ECO:0007669"/>
    <property type="project" value="TreeGrafter"/>
</dbReference>
<dbReference type="GO" id="GO:0050660">
    <property type="term" value="F:flavin adenine dinucleotide binding"/>
    <property type="evidence" value="ECO:0007669"/>
    <property type="project" value="InterPro"/>
</dbReference>
<sequence>MTSDLIADSARRMFAQHETTGRGWSGTLWQAIEEAGFALSLLSEEDGGFGLDAAEAVEPLRIAASVAAPVPLAETMLANWLLARAGLPLAEGPAAVVFGPARKVPFGRHLALLVVCDGLAQGCQLSTFAVAGGDWQHGCSIAGEARDTLATLPASQAVVPLALNPQVPRAVAAVLRAQQISGALQAVLEMTVRYAGERVQFGRALGKFQAIQQYLATMAAETAAAGAAAQMAALALPLAESHPDRLVLLAAAAKIRAGEAAGKVAERAHQIHGAIGFSQEYALHPLTRRLWTWRDDDGREADWAATLGAAMAAGGALWPQITALQSDRF</sequence>
<dbReference type="InterPro" id="IPR009075">
    <property type="entry name" value="AcylCo_DH/oxidase_C"/>
</dbReference>
<dbReference type="Pfam" id="PF00441">
    <property type="entry name" value="Acyl-CoA_dh_1"/>
    <property type="match status" value="1"/>
</dbReference>
<protein>
    <submittedName>
        <fullName evidence="7">Acyl-CoA dehydrogenase</fullName>
    </submittedName>
</protein>
<comment type="cofactor">
    <cofactor evidence="1">
        <name>FAD</name>
        <dbReference type="ChEBI" id="CHEBI:57692"/>
    </cofactor>
</comment>
<dbReference type="Gene3D" id="1.20.140.10">
    <property type="entry name" value="Butyryl-CoA Dehydrogenase, subunit A, domain 3"/>
    <property type="match status" value="1"/>
</dbReference>
<name>A0A1N7PS84_9RHOB</name>
<keyword evidence="3" id="KW-0285">Flavoprotein</keyword>
<dbReference type="InterPro" id="IPR036250">
    <property type="entry name" value="AcylCo_DH-like_C"/>
</dbReference>
<keyword evidence="4" id="KW-0274">FAD</keyword>
<evidence type="ECO:0000256" key="5">
    <source>
        <dbReference type="ARBA" id="ARBA00023002"/>
    </source>
</evidence>
<dbReference type="PANTHER" id="PTHR43884:SF20">
    <property type="entry name" value="ACYL-COA DEHYDROGENASE FADE28"/>
    <property type="match status" value="1"/>
</dbReference>
<evidence type="ECO:0000256" key="2">
    <source>
        <dbReference type="ARBA" id="ARBA00009347"/>
    </source>
</evidence>
<dbReference type="RefSeq" id="WP_076532952.1">
    <property type="nucleotide sequence ID" value="NZ_BMEH01000006.1"/>
</dbReference>
<dbReference type="OrthoDB" id="2450120at2"/>
<comment type="similarity">
    <text evidence="2">Belongs to the acyl-CoA dehydrogenase family.</text>
</comment>
<keyword evidence="5" id="KW-0560">Oxidoreductase</keyword>
<organism evidence="7 8">
    <name type="scientific">Gemmobacter megaterium</name>
    <dbReference type="NCBI Taxonomy" id="1086013"/>
    <lineage>
        <taxon>Bacteria</taxon>
        <taxon>Pseudomonadati</taxon>
        <taxon>Pseudomonadota</taxon>
        <taxon>Alphaproteobacteria</taxon>
        <taxon>Rhodobacterales</taxon>
        <taxon>Paracoccaceae</taxon>
        <taxon>Gemmobacter</taxon>
    </lineage>
</organism>
<feature type="domain" description="Acyl-CoA dehydrogenase/oxidase C-terminal" evidence="6">
    <location>
        <begin position="177"/>
        <end position="289"/>
    </location>
</feature>
<dbReference type="AlphaFoldDB" id="A0A1N7PS84"/>
<evidence type="ECO:0000313" key="8">
    <source>
        <dbReference type="Proteomes" id="UP000186141"/>
    </source>
</evidence>
<dbReference type="PANTHER" id="PTHR43884">
    <property type="entry name" value="ACYL-COA DEHYDROGENASE"/>
    <property type="match status" value="1"/>
</dbReference>
<proteinExistence type="inferred from homology"/>
<dbReference type="InterPro" id="IPR037069">
    <property type="entry name" value="AcylCoA_DH/ox_N_sf"/>
</dbReference>
<reference evidence="7 8" key="1">
    <citation type="submission" date="2017-01" db="EMBL/GenBank/DDBJ databases">
        <authorList>
            <person name="Mah S.A."/>
            <person name="Swanson W.J."/>
            <person name="Moy G.W."/>
            <person name="Vacquier V.D."/>
        </authorList>
    </citation>
    <scope>NUCLEOTIDE SEQUENCE [LARGE SCALE GENOMIC DNA]</scope>
    <source>
        <strain evidence="7 8">DSM 26375</strain>
    </source>
</reference>
<evidence type="ECO:0000256" key="1">
    <source>
        <dbReference type="ARBA" id="ARBA00001974"/>
    </source>
</evidence>
<evidence type="ECO:0000313" key="7">
    <source>
        <dbReference type="EMBL" id="SIT13297.1"/>
    </source>
</evidence>
<dbReference type="STRING" id="1086013.SAMN05421774_10682"/>
<dbReference type="SUPFAM" id="SSF47203">
    <property type="entry name" value="Acyl-CoA dehydrogenase C-terminal domain-like"/>
    <property type="match status" value="1"/>
</dbReference>
<accession>A0A1N7PS84</accession>
<keyword evidence="8" id="KW-1185">Reference proteome</keyword>
<evidence type="ECO:0000256" key="4">
    <source>
        <dbReference type="ARBA" id="ARBA00022827"/>
    </source>
</evidence>
<dbReference type="Gene3D" id="1.10.540.10">
    <property type="entry name" value="Acyl-CoA dehydrogenase/oxidase, N-terminal domain"/>
    <property type="match status" value="1"/>
</dbReference>
<dbReference type="EMBL" id="FTOT01000006">
    <property type="protein sequence ID" value="SIT13297.1"/>
    <property type="molecule type" value="Genomic_DNA"/>
</dbReference>
<gene>
    <name evidence="7" type="ORF">SAMN05421774_10682</name>
</gene>
<evidence type="ECO:0000259" key="6">
    <source>
        <dbReference type="Pfam" id="PF00441"/>
    </source>
</evidence>
<evidence type="ECO:0000256" key="3">
    <source>
        <dbReference type="ARBA" id="ARBA00022630"/>
    </source>
</evidence>
<dbReference type="Proteomes" id="UP000186141">
    <property type="component" value="Unassembled WGS sequence"/>
</dbReference>
<dbReference type="InterPro" id="IPR009100">
    <property type="entry name" value="AcylCoA_DH/oxidase_NM_dom_sf"/>
</dbReference>
<dbReference type="SUPFAM" id="SSF56645">
    <property type="entry name" value="Acyl-CoA dehydrogenase NM domain-like"/>
    <property type="match status" value="1"/>
</dbReference>